<comment type="caution">
    <text evidence="2">The sequence shown here is derived from an EMBL/GenBank/DDBJ whole genome shotgun (WGS) entry which is preliminary data.</text>
</comment>
<feature type="compositionally biased region" description="Polar residues" evidence="1">
    <location>
        <begin position="794"/>
        <end position="803"/>
    </location>
</feature>
<evidence type="ECO:0000256" key="1">
    <source>
        <dbReference type="SAM" id="MobiDB-lite"/>
    </source>
</evidence>
<organism evidence="2 3">
    <name type="scientific">Sclerotinia borealis (strain F-4128)</name>
    <dbReference type="NCBI Taxonomy" id="1432307"/>
    <lineage>
        <taxon>Eukaryota</taxon>
        <taxon>Fungi</taxon>
        <taxon>Dikarya</taxon>
        <taxon>Ascomycota</taxon>
        <taxon>Pezizomycotina</taxon>
        <taxon>Leotiomycetes</taxon>
        <taxon>Helotiales</taxon>
        <taxon>Sclerotiniaceae</taxon>
        <taxon>Sclerotinia</taxon>
    </lineage>
</organism>
<evidence type="ECO:0000313" key="2">
    <source>
        <dbReference type="EMBL" id="ESZ91762.1"/>
    </source>
</evidence>
<reference evidence="2 3" key="1">
    <citation type="journal article" date="2014" name="Genome Announc.">
        <title>Draft genome sequence of Sclerotinia borealis, a psychrophilic plant pathogenic fungus.</title>
        <authorList>
            <person name="Mardanov A.V."/>
            <person name="Beletsky A.V."/>
            <person name="Kadnikov V.V."/>
            <person name="Ignatov A.N."/>
            <person name="Ravin N.V."/>
        </authorList>
    </citation>
    <scope>NUCLEOTIDE SEQUENCE [LARGE SCALE GENOMIC DNA]</scope>
    <source>
        <strain evidence="3">F-4157</strain>
    </source>
</reference>
<gene>
    <name evidence="2" type="ORF">SBOR_7869</name>
</gene>
<name>W9C4S1_SCLBF</name>
<keyword evidence="3" id="KW-1185">Reference proteome</keyword>
<feature type="region of interest" description="Disordered" evidence="1">
    <location>
        <begin position="794"/>
        <end position="857"/>
    </location>
</feature>
<dbReference type="AlphaFoldDB" id="W9C4S1"/>
<evidence type="ECO:0000313" key="3">
    <source>
        <dbReference type="Proteomes" id="UP000019487"/>
    </source>
</evidence>
<dbReference type="Proteomes" id="UP000019487">
    <property type="component" value="Unassembled WGS sequence"/>
</dbReference>
<sequence length="966" mass="108002">MKVNDGSIIDEIDVHRDVPESISKPTPLELWCANLEPHETNALGLSEPVDYTAEIESPLAKDSLFAELEGLDSNVVSSSTESEVNNISTSESFFNYPMPLKHSSIKSTSNSSGSKANNTSSFESFFSDPAPYFEDISSLENRLFNLEDSIFKNIRWDDGQCVLPLPAFEFDTTPFDSYQQPPLLSPLMPLTDKEESVRITTEASLKTLSAIRGGIKLLHDEGFCSHQGYNIIVVDPGRPSVLNVRPISVPRLTMLNELLREGASNPLQWDPILDDIAKVLSRIVTSLSLDMLVTADGEQREKWQGICQSLSAVLAVPHIALMSFIRSHIDISGAMPNGALSDGLQIEAPGGKICLAARRLQCLHGFLKQPIWAFNFIPKDSHLQGVDYDGFYISSSIDDLAELWGPFTLSYAETLWARTVGSIETRGGRLMAVHSSNCQVKALDDEALCHWFGWLDVAENELRNQILPIDTTKRLLIGMPGSRHSDYRSQESQRRRIRPKLEELADASGGKYLTVTVGFTYKFDAGWTLKDAILESWTDAARDDLTHIPCPHYMDYRVVLEISRCSGHARRISIWKLLQCSLLRDYFRQNLEVGVCQGIEAALQQYSSIGCFALIWPELDTHRRNILTLAFKFVLRTLKCTGVGEDGLLQVWDITSIPRIDGRRIDPQWAPLLKDDIGCATFAVITGACRKYKPPIRAYEKAPIGLPILCTQVRITANQKLTQMNTTMKECKPSQQSNEFNSRSFSSKWSVPRSNSNDIRLARFSFTVQSNSGDESLDCVGNLMNARQIISGGVKTNESTDQSVPLEPIQPKRFPARDGTNVCDDTRSKDSSQTDQSRTQRQKIPEKVTCDSSLPFKNGKGQKLGKLVLEPLEGPSESIDLTSLPDTSGLPARWQPSRSNWFDTIHQKGEQMDENFSSWVNKSSGLIPRLLRRMAPREDTSPAVVTEYIRMGDLTAYQKVLDLYIR</sequence>
<accession>W9C4S1</accession>
<protein>
    <submittedName>
        <fullName evidence="2">Uncharacterized protein</fullName>
    </submittedName>
</protein>
<dbReference type="EMBL" id="AYSA01000461">
    <property type="protein sequence ID" value="ESZ91762.1"/>
    <property type="molecule type" value="Genomic_DNA"/>
</dbReference>
<proteinExistence type="predicted"/>
<dbReference type="HOGENOM" id="CLU_010892_0_0_1"/>
<dbReference type="OrthoDB" id="428577at2759"/>
<dbReference type="STRING" id="1432307.W9C4S1"/>
<feature type="region of interest" description="Disordered" evidence="1">
    <location>
        <begin position="729"/>
        <end position="753"/>
    </location>
</feature>